<comment type="caution">
    <text evidence="4">The sequence shown here is derived from an EMBL/GenBank/DDBJ whole genome shotgun (WGS) entry which is preliminary data.</text>
</comment>
<dbReference type="InterPro" id="IPR050748">
    <property type="entry name" value="Glycosyltrans_8_dom-fam"/>
</dbReference>
<organism evidence="4 5">
    <name type="scientific">Furfurilactobacillus curtus</name>
    <dbReference type="NCBI Taxonomy" id="1746200"/>
    <lineage>
        <taxon>Bacteria</taxon>
        <taxon>Bacillati</taxon>
        <taxon>Bacillota</taxon>
        <taxon>Bacilli</taxon>
        <taxon>Lactobacillales</taxon>
        <taxon>Lactobacillaceae</taxon>
        <taxon>Furfurilactobacillus</taxon>
    </lineage>
</organism>
<dbReference type="InterPro" id="IPR002495">
    <property type="entry name" value="Glyco_trans_8"/>
</dbReference>
<gene>
    <name evidence="4" type="primary">gspA-1</name>
    <name evidence="4" type="ORF">JCM31185_17020</name>
</gene>
<dbReference type="Pfam" id="PF01501">
    <property type="entry name" value="Glyco_transf_8"/>
    <property type="match status" value="1"/>
</dbReference>
<protein>
    <submittedName>
        <fullName evidence="4">Universal stress protein A</fullName>
    </submittedName>
</protein>
<dbReference type="SUPFAM" id="SSF53448">
    <property type="entry name" value="Nucleotide-diphospho-sugar transferases"/>
    <property type="match status" value="1"/>
</dbReference>
<evidence type="ECO:0000313" key="5">
    <source>
        <dbReference type="Proteomes" id="UP001628078"/>
    </source>
</evidence>
<proteinExistence type="predicted"/>
<evidence type="ECO:0000256" key="2">
    <source>
        <dbReference type="ARBA" id="ARBA00022679"/>
    </source>
</evidence>
<dbReference type="CDD" id="cd04194">
    <property type="entry name" value="GT8_A4GalT_like"/>
    <property type="match status" value="1"/>
</dbReference>
<accession>A0ABQ5JQ83</accession>
<keyword evidence="1" id="KW-0328">Glycosyltransferase</keyword>
<keyword evidence="2" id="KW-0808">Transferase</keyword>
<sequence>MVQQMHIAATVNSDFVKPLQVCLLSILQNNPSMNIYFHIIGERLSESEQASAEVLIERFTQCREIEFLNPNRAPYEAARTDSKIPTAAYYRLDLPQMLPKLSRLLYIDCDMVCVDALMELWQTNLQGKVIGAVEDAGYVPRLSEMGIECQDQTYFNSGLLLIDMDAWREQDITVKAQEFIQQHGELLLYHDQDVLNAVLADNWYYLHPRYNAQSRLVRYEQIHADPHREQLAEEARQQPAIIHYSGRSKPWITQGVRLHPWRRAYQNYEALLHRFSQLQRD</sequence>
<keyword evidence="5" id="KW-1185">Reference proteome</keyword>
<evidence type="ECO:0000256" key="3">
    <source>
        <dbReference type="ARBA" id="ARBA00022723"/>
    </source>
</evidence>
<dbReference type="Gene3D" id="3.90.550.10">
    <property type="entry name" value="Spore Coat Polysaccharide Biosynthesis Protein SpsA, Chain A"/>
    <property type="match status" value="1"/>
</dbReference>
<evidence type="ECO:0000256" key="1">
    <source>
        <dbReference type="ARBA" id="ARBA00022676"/>
    </source>
</evidence>
<keyword evidence="3" id="KW-0479">Metal-binding</keyword>
<reference evidence="4 5" key="1">
    <citation type="submission" date="2022-03" db="EMBL/GenBank/DDBJ databases">
        <title>Draft genome sequence of Furfurilactobacillus curtus JCM 31185.</title>
        <authorList>
            <person name="Suzuki S."/>
            <person name="Endo A."/>
            <person name="Kajikawa A."/>
        </authorList>
    </citation>
    <scope>NUCLEOTIDE SEQUENCE [LARGE SCALE GENOMIC DNA]</scope>
    <source>
        <strain evidence="4 5">JCM 31185</strain>
    </source>
</reference>
<dbReference type="RefSeq" id="WP_407884535.1">
    <property type="nucleotide sequence ID" value="NZ_BQXO01000005.1"/>
</dbReference>
<dbReference type="InterPro" id="IPR029044">
    <property type="entry name" value="Nucleotide-diphossugar_trans"/>
</dbReference>
<evidence type="ECO:0000313" key="4">
    <source>
        <dbReference type="EMBL" id="GKT06415.1"/>
    </source>
</evidence>
<dbReference type="EMBL" id="BQXO01000005">
    <property type="protein sequence ID" value="GKT06415.1"/>
    <property type="molecule type" value="Genomic_DNA"/>
</dbReference>
<name>A0ABQ5JQ83_9LACO</name>
<dbReference type="PANTHER" id="PTHR13778:SF47">
    <property type="entry name" value="LIPOPOLYSACCHARIDE 1,3-GALACTOSYLTRANSFERASE"/>
    <property type="match status" value="1"/>
</dbReference>
<dbReference type="Proteomes" id="UP001628078">
    <property type="component" value="Unassembled WGS sequence"/>
</dbReference>
<dbReference type="PANTHER" id="PTHR13778">
    <property type="entry name" value="GLYCOSYLTRANSFERASE 8 DOMAIN-CONTAINING PROTEIN"/>
    <property type="match status" value="1"/>
</dbReference>